<feature type="non-terminal residue" evidence="1">
    <location>
        <position position="1"/>
    </location>
</feature>
<gene>
    <name evidence="1" type="ORF">Ciccas_011673</name>
</gene>
<dbReference type="AlphaFoldDB" id="A0ABD2PTJ3"/>
<dbReference type="EMBL" id="JBJKFK010003554">
    <property type="protein sequence ID" value="KAL3309776.1"/>
    <property type="molecule type" value="Genomic_DNA"/>
</dbReference>
<dbReference type="InterPro" id="IPR036034">
    <property type="entry name" value="PDZ_sf"/>
</dbReference>
<evidence type="ECO:0000313" key="1">
    <source>
        <dbReference type="EMBL" id="KAL3309776.1"/>
    </source>
</evidence>
<sequence>SLWIDVVLPCSPAAKAGLKKDQRLVGLNCQSVIGWGEIEALHWLRSYPDSRDLTVIVQDSLPNPLTDQHFSNPNLHSSSP</sequence>
<dbReference type="Proteomes" id="UP001626550">
    <property type="component" value="Unassembled WGS sequence"/>
</dbReference>
<proteinExistence type="predicted"/>
<evidence type="ECO:0000313" key="2">
    <source>
        <dbReference type="Proteomes" id="UP001626550"/>
    </source>
</evidence>
<organism evidence="1 2">
    <name type="scientific">Cichlidogyrus casuarinus</name>
    <dbReference type="NCBI Taxonomy" id="1844966"/>
    <lineage>
        <taxon>Eukaryota</taxon>
        <taxon>Metazoa</taxon>
        <taxon>Spiralia</taxon>
        <taxon>Lophotrochozoa</taxon>
        <taxon>Platyhelminthes</taxon>
        <taxon>Monogenea</taxon>
        <taxon>Monopisthocotylea</taxon>
        <taxon>Dactylogyridea</taxon>
        <taxon>Ancyrocephalidae</taxon>
        <taxon>Cichlidogyrus</taxon>
    </lineage>
</organism>
<evidence type="ECO:0008006" key="3">
    <source>
        <dbReference type="Google" id="ProtNLM"/>
    </source>
</evidence>
<name>A0ABD2PTJ3_9PLAT</name>
<accession>A0ABD2PTJ3</accession>
<dbReference type="SUPFAM" id="SSF50156">
    <property type="entry name" value="PDZ domain-like"/>
    <property type="match status" value="1"/>
</dbReference>
<reference evidence="1 2" key="1">
    <citation type="submission" date="2024-11" db="EMBL/GenBank/DDBJ databases">
        <title>Adaptive evolution of stress response genes in parasites aligns with host niche diversity.</title>
        <authorList>
            <person name="Hahn C."/>
            <person name="Resl P."/>
        </authorList>
    </citation>
    <scope>NUCLEOTIDE SEQUENCE [LARGE SCALE GENOMIC DNA]</scope>
    <source>
        <strain evidence="1">EGGRZ-B1_66</strain>
        <tissue evidence="1">Body</tissue>
    </source>
</reference>
<keyword evidence="2" id="KW-1185">Reference proteome</keyword>
<protein>
    <recommendedName>
        <fullName evidence="3">PDZ domain-containing protein</fullName>
    </recommendedName>
</protein>
<comment type="caution">
    <text evidence="1">The sequence shown here is derived from an EMBL/GenBank/DDBJ whole genome shotgun (WGS) entry which is preliminary data.</text>
</comment>
<dbReference type="Gene3D" id="2.30.42.10">
    <property type="match status" value="1"/>
</dbReference>